<keyword evidence="3" id="KW-1185">Reference proteome</keyword>
<evidence type="ECO:0000313" key="2">
    <source>
        <dbReference type="EMBL" id="KAH7444059.1"/>
    </source>
</evidence>
<dbReference type="GO" id="GO:0005840">
    <property type="term" value="C:ribosome"/>
    <property type="evidence" value="ECO:0007669"/>
    <property type="project" value="InterPro"/>
</dbReference>
<organism evidence="2 3">
    <name type="scientific">Ceratopteris richardii</name>
    <name type="common">Triangle waterfern</name>
    <dbReference type="NCBI Taxonomy" id="49495"/>
    <lineage>
        <taxon>Eukaryota</taxon>
        <taxon>Viridiplantae</taxon>
        <taxon>Streptophyta</taxon>
        <taxon>Embryophyta</taxon>
        <taxon>Tracheophyta</taxon>
        <taxon>Polypodiopsida</taxon>
        <taxon>Polypodiidae</taxon>
        <taxon>Polypodiales</taxon>
        <taxon>Pteridineae</taxon>
        <taxon>Pteridaceae</taxon>
        <taxon>Parkerioideae</taxon>
        <taxon>Ceratopteris</taxon>
    </lineage>
</organism>
<protein>
    <recommendedName>
        <fullName evidence="1">Large ribosomal subunit protein uL11 C-terminal domain-containing protein</fullName>
    </recommendedName>
</protein>
<dbReference type="InterPro" id="IPR020783">
    <property type="entry name" value="Ribosomal_uL11_C"/>
</dbReference>
<dbReference type="GO" id="GO:0003735">
    <property type="term" value="F:structural constituent of ribosome"/>
    <property type="evidence" value="ECO:0007669"/>
    <property type="project" value="InterPro"/>
</dbReference>
<accession>A0A8T2VHX4</accession>
<proteinExistence type="predicted"/>
<comment type="caution">
    <text evidence="2">The sequence shown here is derived from an EMBL/GenBank/DDBJ whole genome shotgun (WGS) entry which is preliminary data.</text>
</comment>
<dbReference type="OrthoDB" id="1091498at2759"/>
<dbReference type="Proteomes" id="UP000825935">
    <property type="component" value="Chromosome 2"/>
</dbReference>
<name>A0A8T2VHX4_CERRI</name>
<dbReference type="GO" id="GO:0006412">
    <property type="term" value="P:translation"/>
    <property type="evidence" value="ECO:0007669"/>
    <property type="project" value="InterPro"/>
</dbReference>
<dbReference type="InterPro" id="IPR036769">
    <property type="entry name" value="Ribosomal_uL11_C_sf"/>
</dbReference>
<feature type="domain" description="Large ribosomal subunit protein uL11 C-terminal" evidence="1">
    <location>
        <begin position="23"/>
        <end position="61"/>
    </location>
</feature>
<evidence type="ECO:0000313" key="3">
    <source>
        <dbReference type="Proteomes" id="UP000825935"/>
    </source>
</evidence>
<reference evidence="2" key="1">
    <citation type="submission" date="2021-08" db="EMBL/GenBank/DDBJ databases">
        <title>WGS assembly of Ceratopteris richardii.</title>
        <authorList>
            <person name="Marchant D.B."/>
            <person name="Chen G."/>
            <person name="Jenkins J."/>
            <person name="Shu S."/>
            <person name="Leebens-Mack J."/>
            <person name="Grimwood J."/>
            <person name="Schmutz J."/>
            <person name="Soltis P."/>
            <person name="Soltis D."/>
            <person name="Chen Z.-H."/>
        </authorList>
    </citation>
    <scope>NUCLEOTIDE SEQUENCE</scope>
    <source>
        <strain evidence="2">Whitten #5841</strain>
        <tissue evidence="2">Leaf</tissue>
    </source>
</reference>
<sequence length="139" mass="14920">MGYIIPVEITIYEGRSFTFVLMTPPVSVSLLKAAGAVKGSNNSQKEKGGTVTEDQVSAIAVERVLVINALTMESLKTGSICCDGSAASTLTCHSSIDLHVLTEEKLDNVQGKSIVKCQSSADFNVLIEEKVNHMQKKVF</sequence>
<dbReference type="Pfam" id="PF00298">
    <property type="entry name" value="Ribosomal_L11"/>
    <property type="match status" value="1"/>
</dbReference>
<dbReference type="AlphaFoldDB" id="A0A8T2VHX4"/>
<dbReference type="EMBL" id="CM035407">
    <property type="protein sequence ID" value="KAH7444059.1"/>
    <property type="molecule type" value="Genomic_DNA"/>
</dbReference>
<gene>
    <name evidence="2" type="ORF">KP509_02G062200</name>
</gene>
<dbReference type="Gene3D" id="1.10.10.250">
    <property type="entry name" value="Ribosomal protein L11, C-terminal domain"/>
    <property type="match status" value="1"/>
</dbReference>
<dbReference type="SUPFAM" id="SSF46906">
    <property type="entry name" value="Ribosomal protein L11, C-terminal domain"/>
    <property type="match status" value="1"/>
</dbReference>
<evidence type="ECO:0000259" key="1">
    <source>
        <dbReference type="Pfam" id="PF00298"/>
    </source>
</evidence>